<dbReference type="GO" id="GO:0003700">
    <property type="term" value="F:DNA-binding transcription factor activity"/>
    <property type="evidence" value="ECO:0007669"/>
    <property type="project" value="InterPro"/>
</dbReference>
<dbReference type="RefSeq" id="WP_124088774.1">
    <property type="nucleotide sequence ID" value="NZ_UXAW01000134.1"/>
</dbReference>
<name>A0A3P5XTZ2_9RHOB</name>
<evidence type="ECO:0000256" key="1">
    <source>
        <dbReference type="ARBA" id="ARBA00023015"/>
    </source>
</evidence>
<dbReference type="CDD" id="cd07377">
    <property type="entry name" value="WHTH_GntR"/>
    <property type="match status" value="1"/>
</dbReference>
<sequence length="226" mass="25096">MTHRPPHPPRETIANRIATALSERIIAGTIRPDTRLRQDHIAEEFGASHVPVREAFRQLEAQGLAISEPRRGFRVTSFDVAELREVAEMRAALESLALRHAAAHLTPDLLAAAGKATSAAESAGHVRDWEEANRAFHRMLLAPCGMPRLMASIDDLHAASARFLFAAWRSDWEARTDHDHRAILSALRQGRTDLACQVLARHVGWIGRTPAARTNPELSIGWKKKV</sequence>
<dbReference type="PANTHER" id="PTHR43537:SF49">
    <property type="entry name" value="TRANSCRIPTIONAL REGULATORY PROTEIN"/>
    <property type="match status" value="1"/>
</dbReference>
<proteinExistence type="predicted"/>
<dbReference type="InterPro" id="IPR036388">
    <property type="entry name" value="WH-like_DNA-bd_sf"/>
</dbReference>
<dbReference type="Pfam" id="PF07729">
    <property type="entry name" value="FCD"/>
    <property type="match status" value="1"/>
</dbReference>
<dbReference type="EMBL" id="UXAW01000134">
    <property type="protein sequence ID" value="VDC33759.1"/>
    <property type="molecule type" value="Genomic_DNA"/>
</dbReference>
<dbReference type="SMART" id="SM00895">
    <property type="entry name" value="FCD"/>
    <property type="match status" value="1"/>
</dbReference>
<dbReference type="Gene3D" id="1.20.120.530">
    <property type="entry name" value="GntR ligand-binding domain-like"/>
    <property type="match status" value="1"/>
</dbReference>
<dbReference type="SUPFAM" id="SSF46785">
    <property type="entry name" value="Winged helix' DNA-binding domain"/>
    <property type="match status" value="1"/>
</dbReference>
<dbReference type="GO" id="GO:0003677">
    <property type="term" value="F:DNA binding"/>
    <property type="evidence" value="ECO:0007669"/>
    <property type="project" value="UniProtKB-KW"/>
</dbReference>
<dbReference type="PANTHER" id="PTHR43537">
    <property type="entry name" value="TRANSCRIPTIONAL REGULATOR, GNTR FAMILY"/>
    <property type="match status" value="1"/>
</dbReference>
<gene>
    <name evidence="5" type="primary">csiR</name>
    <name evidence="5" type="ORF">XINFAN_04013</name>
</gene>
<evidence type="ECO:0000259" key="4">
    <source>
        <dbReference type="PROSITE" id="PS50949"/>
    </source>
</evidence>
<evidence type="ECO:0000313" key="5">
    <source>
        <dbReference type="EMBL" id="VDC33759.1"/>
    </source>
</evidence>
<dbReference type="Pfam" id="PF00392">
    <property type="entry name" value="GntR"/>
    <property type="match status" value="1"/>
</dbReference>
<keyword evidence="2" id="KW-0238">DNA-binding</keyword>
<dbReference type="AlphaFoldDB" id="A0A3P5XTZ2"/>
<organism evidence="5 6">
    <name type="scientific">Pseudogemmobacter humi</name>
    <dbReference type="NCBI Taxonomy" id="2483812"/>
    <lineage>
        <taxon>Bacteria</taxon>
        <taxon>Pseudomonadati</taxon>
        <taxon>Pseudomonadota</taxon>
        <taxon>Alphaproteobacteria</taxon>
        <taxon>Rhodobacterales</taxon>
        <taxon>Paracoccaceae</taxon>
        <taxon>Pseudogemmobacter</taxon>
    </lineage>
</organism>
<dbReference type="PROSITE" id="PS50949">
    <property type="entry name" value="HTH_GNTR"/>
    <property type="match status" value="1"/>
</dbReference>
<keyword evidence="6" id="KW-1185">Reference proteome</keyword>
<dbReference type="InterPro" id="IPR011711">
    <property type="entry name" value="GntR_C"/>
</dbReference>
<keyword evidence="3" id="KW-0804">Transcription</keyword>
<evidence type="ECO:0000256" key="3">
    <source>
        <dbReference type="ARBA" id="ARBA00023163"/>
    </source>
</evidence>
<keyword evidence="1" id="KW-0805">Transcription regulation</keyword>
<reference evidence="5 6" key="1">
    <citation type="submission" date="2018-11" db="EMBL/GenBank/DDBJ databases">
        <authorList>
            <person name="Criscuolo A."/>
        </authorList>
    </citation>
    <scope>NUCLEOTIDE SEQUENCE [LARGE SCALE GENOMIC DNA]</scope>
    <source>
        <strain evidence="5">ACIP111625</strain>
    </source>
</reference>
<feature type="domain" description="HTH gntR-type" evidence="4">
    <location>
        <begin position="11"/>
        <end position="78"/>
    </location>
</feature>
<protein>
    <submittedName>
        <fullName evidence="5">HTH-type transcriptional repressor CsiR</fullName>
    </submittedName>
</protein>
<evidence type="ECO:0000313" key="6">
    <source>
        <dbReference type="Proteomes" id="UP000277498"/>
    </source>
</evidence>
<dbReference type="InterPro" id="IPR036390">
    <property type="entry name" value="WH_DNA-bd_sf"/>
</dbReference>
<dbReference type="OrthoDB" id="9788098at2"/>
<dbReference type="Gene3D" id="1.10.10.10">
    <property type="entry name" value="Winged helix-like DNA-binding domain superfamily/Winged helix DNA-binding domain"/>
    <property type="match status" value="1"/>
</dbReference>
<accession>A0A3P5XTZ2</accession>
<dbReference type="InterPro" id="IPR008920">
    <property type="entry name" value="TF_FadR/GntR_C"/>
</dbReference>
<dbReference type="SUPFAM" id="SSF48008">
    <property type="entry name" value="GntR ligand-binding domain-like"/>
    <property type="match status" value="1"/>
</dbReference>
<evidence type="ECO:0000256" key="2">
    <source>
        <dbReference type="ARBA" id="ARBA00023125"/>
    </source>
</evidence>
<dbReference type="InterPro" id="IPR000524">
    <property type="entry name" value="Tscrpt_reg_HTH_GntR"/>
</dbReference>
<dbReference type="SMART" id="SM00345">
    <property type="entry name" value="HTH_GNTR"/>
    <property type="match status" value="1"/>
</dbReference>
<dbReference type="Proteomes" id="UP000277498">
    <property type="component" value="Unassembled WGS sequence"/>
</dbReference>